<dbReference type="Proteomes" id="UP001150924">
    <property type="component" value="Unassembled WGS sequence"/>
</dbReference>
<dbReference type="AlphaFoldDB" id="A0A9X3F050"/>
<evidence type="ECO:0000313" key="2">
    <source>
        <dbReference type="Proteomes" id="UP001150924"/>
    </source>
</evidence>
<name>A0A9X3F050_9BACT</name>
<reference evidence="1" key="1">
    <citation type="submission" date="2022-11" db="EMBL/GenBank/DDBJ databases">
        <title>Minimal conservation of predation-associated metabolite biosynthetic gene clusters underscores biosynthetic potential of Myxococcota including descriptions for ten novel species: Archangium lansinium sp. nov., Myxococcus landrumus sp. nov., Nannocystis bai.</title>
        <authorList>
            <person name="Ahearne A."/>
            <person name="Stevens C."/>
            <person name="Phillips K."/>
        </authorList>
    </citation>
    <scope>NUCLEOTIDE SEQUENCE</scope>
    <source>
        <strain evidence="1">Na p29</strain>
    </source>
</reference>
<sequence>MLTRAGSVSRQKLGVLALLEPLAVGRSMYEWTLPSDSSCIHTTVERSSTVPSPSS</sequence>
<gene>
    <name evidence="1" type="ORF">OV079_50155</name>
</gene>
<dbReference type="EMBL" id="JAPNKE010000002">
    <property type="protein sequence ID" value="MCY1013562.1"/>
    <property type="molecule type" value="Genomic_DNA"/>
</dbReference>
<evidence type="ECO:0000313" key="1">
    <source>
        <dbReference type="EMBL" id="MCY1013562.1"/>
    </source>
</evidence>
<protein>
    <submittedName>
        <fullName evidence="1">Uncharacterized protein</fullName>
    </submittedName>
</protein>
<organism evidence="1 2">
    <name type="scientific">Nannocystis pusilla</name>
    <dbReference type="NCBI Taxonomy" id="889268"/>
    <lineage>
        <taxon>Bacteria</taxon>
        <taxon>Pseudomonadati</taxon>
        <taxon>Myxococcota</taxon>
        <taxon>Polyangia</taxon>
        <taxon>Nannocystales</taxon>
        <taxon>Nannocystaceae</taxon>
        <taxon>Nannocystis</taxon>
    </lineage>
</organism>
<dbReference type="RefSeq" id="WP_267777623.1">
    <property type="nucleotide sequence ID" value="NZ_JAPNKE010000002.1"/>
</dbReference>
<accession>A0A9X3F050</accession>
<keyword evidence="2" id="KW-1185">Reference proteome</keyword>
<proteinExistence type="predicted"/>
<comment type="caution">
    <text evidence="1">The sequence shown here is derived from an EMBL/GenBank/DDBJ whole genome shotgun (WGS) entry which is preliminary data.</text>
</comment>